<name>A0A930DHV6_NEISI</name>
<protein>
    <recommendedName>
        <fullName evidence="3">DUF4145 domain-containing protein</fullName>
    </recommendedName>
</protein>
<evidence type="ECO:0008006" key="3">
    <source>
        <dbReference type="Google" id="ProtNLM"/>
    </source>
</evidence>
<dbReference type="EMBL" id="JABZQQ010000060">
    <property type="protein sequence ID" value="MBF1265524.1"/>
    <property type="molecule type" value="Genomic_DNA"/>
</dbReference>
<gene>
    <name evidence="1" type="ORF">HXM80_07570</name>
</gene>
<reference evidence="1" key="1">
    <citation type="submission" date="2020-04" db="EMBL/GenBank/DDBJ databases">
        <title>Deep metagenomics examines the oral microbiome during advanced dental caries in children, revealing novel taxa and co-occurrences with host molecules.</title>
        <authorList>
            <person name="Baker J.L."/>
            <person name="Morton J.T."/>
            <person name="Dinis M."/>
            <person name="Alvarez R."/>
            <person name="Tran N.C."/>
            <person name="Knight R."/>
            <person name="Edlund A."/>
        </authorList>
    </citation>
    <scope>NUCLEOTIDE SEQUENCE</scope>
    <source>
        <strain evidence="1">JCVI_32_bin.62</strain>
    </source>
</reference>
<evidence type="ECO:0000313" key="2">
    <source>
        <dbReference type="Proteomes" id="UP000780345"/>
    </source>
</evidence>
<comment type="caution">
    <text evidence="1">The sequence shown here is derived from an EMBL/GenBank/DDBJ whole genome shotgun (WGS) entry which is preliminary data.</text>
</comment>
<proteinExistence type="predicted"/>
<dbReference type="Proteomes" id="UP000780345">
    <property type="component" value="Unassembled WGS sequence"/>
</dbReference>
<dbReference type="AlphaFoldDB" id="A0A930DHV6"/>
<organism evidence="1 2">
    <name type="scientific">Neisseria sicca</name>
    <dbReference type="NCBI Taxonomy" id="490"/>
    <lineage>
        <taxon>Bacteria</taxon>
        <taxon>Pseudomonadati</taxon>
        <taxon>Pseudomonadota</taxon>
        <taxon>Betaproteobacteria</taxon>
        <taxon>Neisseriales</taxon>
        <taxon>Neisseriaceae</taxon>
        <taxon>Neisseria</taxon>
    </lineage>
</organism>
<sequence>MNIEMFDRLYLQLFQENKEILDQIRDTDDEIGTVLRIHLICEQFLEIYICSFCNQEKMFWFQEKANSEEQKITISFDHKLKMAKSLKLPDWGYNIFANVNTIRNRLAHRINGQIDYARLESILSFIKSDVEPLIPFHKHFLDKFSLPDHSEEGGLFKFLNKIKTSEPRMTLVLSIYYTLIFLNLNIREKYETNE</sequence>
<evidence type="ECO:0000313" key="1">
    <source>
        <dbReference type="EMBL" id="MBF1265524.1"/>
    </source>
</evidence>
<accession>A0A930DHV6</accession>